<evidence type="ECO:0000256" key="6">
    <source>
        <dbReference type="ARBA" id="ARBA00023128"/>
    </source>
</evidence>
<comment type="subcellular location">
    <subcellularLocation>
        <location evidence="2">Endoplasmic reticulum</location>
    </subcellularLocation>
    <subcellularLocation>
        <location evidence="3">Membrane</location>
    </subcellularLocation>
    <subcellularLocation>
        <location evidence="1">Mitochondrion</location>
    </subcellularLocation>
</comment>
<evidence type="ECO:0000259" key="9">
    <source>
        <dbReference type="Pfam" id="PF05057"/>
    </source>
</evidence>
<protein>
    <recommendedName>
        <fullName evidence="9">DUF676 domain-containing protein</fullName>
    </recommendedName>
</protein>
<dbReference type="PANTHER" id="PTHR48182">
    <property type="entry name" value="PROTEIN SERAC1"/>
    <property type="match status" value="1"/>
</dbReference>
<dbReference type="SUPFAM" id="SSF53474">
    <property type="entry name" value="alpha/beta-Hydrolases"/>
    <property type="match status" value="1"/>
</dbReference>
<comment type="similarity">
    <text evidence="4">Belongs to the putative lipase ROG1 family.</text>
</comment>
<sequence length="330" mass="36763">MPWTRIFPKKGRHASQSVVNKSHTPRTQITESAPVHESNFRETSSTPAHRTSLKVFPKNQIYGIRPLYSPKDISVDIVFVHGLTGNSYSTWLDPDTEVYWPVHLLSKDFPHARILAFGYDADVAKFIGPVGQSNLREHASALIADLANLRTKDNSADRKIIVVAHSLGGLVIKKAICLSEQETQSHLKQLEQQIIAVAFMGTPHRGSDLAQFATGVANILKASGKRLNKGILQLLKRNSEVLADVEESFSIWLRKNADRFSLTCFFEELELPAVGMVVSKESAKIGGWPYLPIHANHMDMTKFATPEDTGYRRISGELRRWVDLANKAAG</sequence>
<keyword evidence="5" id="KW-0256">Endoplasmic reticulum</keyword>
<dbReference type="InterPro" id="IPR052374">
    <property type="entry name" value="SERAC1"/>
</dbReference>
<dbReference type="InterPro" id="IPR029058">
    <property type="entry name" value="AB_hydrolase_fold"/>
</dbReference>
<feature type="domain" description="DUF676" evidence="9">
    <location>
        <begin position="77"/>
        <end position="232"/>
    </location>
</feature>
<dbReference type="GO" id="GO:0005783">
    <property type="term" value="C:endoplasmic reticulum"/>
    <property type="evidence" value="ECO:0007669"/>
    <property type="project" value="UniProtKB-SubCell"/>
</dbReference>
<evidence type="ECO:0000256" key="4">
    <source>
        <dbReference type="ARBA" id="ARBA00007920"/>
    </source>
</evidence>
<evidence type="ECO:0000256" key="5">
    <source>
        <dbReference type="ARBA" id="ARBA00022824"/>
    </source>
</evidence>
<dbReference type="PANTHER" id="PTHR48182:SF2">
    <property type="entry name" value="PROTEIN SERAC1"/>
    <property type="match status" value="1"/>
</dbReference>
<feature type="region of interest" description="Disordered" evidence="8">
    <location>
        <begin position="11"/>
        <end position="47"/>
    </location>
</feature>
<accession>A0A9W5ZWK3</accession>
<keyword evidence="7" id="KW-0472">Membrane</keyword>
<dbReference type="EMBL" id="BRPB01000025">
    <property type="protein sequence ID" value="GLA49042.1"/>
    <property type="molecule type" value="Genomic_DNA"/>
</dbReference>
<reference evidence="10" key="1">
    <citation type="submission" date="2022-07" db="EMBL/GenBank/DDBJ databases">
        <title>Taxonomy of Aspergillus series Nigri: significant species reduction supported by multi-species coalescent approaches.</title>
        <authorList>
            <person name="Bian C."/>
            <person name="Kusuya Y."/>
            <person name="Sklenar F."/>
            <person name="D'hooge E."/>
            <person name="Yaguchi T."/>
            <person name="Takahashi H."/>
            <person name="Hubka V."/>
        </authorList>
    </citation>
    <scope>NUCLEOTIDE SEQUENCE</scope>
    <source>
        <strain evidence="10">IFM 63604</strain>
    </source>
</reference>
<dbReference type="Proteomes" id="UP001144191">
    <property type="component" value="Unassembled WGS sequence"/>
</dbReference>
<dbReference type="Gene3D" id="3.40.50.1820">
    <property type="entry name" value="alpha/beta hydrolase"/>
    <property type="match status" value="1"/>
</dbReference>
<name>A0A9W5ZWK3_ASPNG</name>
<evidence type="ECO:0000313" key="11">
    <source>
        <dbReference type="Proteomes" id="UP001144191"/>
    </source>
</evidence>
<dbReference type="AlphaFoldDB" id="A0A9W5ZWK3"/>
<evidence type="ECO:0000313" key="10">
    <source>
        <dbReference type="EMBL" id="GLA49042.1"/>
    </source>
</evidence>
<dbReference type="GO" id="GO:0016020">
    <property type="term" value="C:membrane"/>
    <property type="evidence" value="ECO:0007669"/>
    <property type="project" value="UniProtKB-SubCell"/>
</dbReference>
<evidence type="ECO:0000256" key="3">
    <source>
        <dbReference type="ARBA" id="ARBA00004370"/>
    </source>
</evidence>
<comment type="caution">
    <text evidence="10">The sequence shown here is derived from an EMBL/GenBank/DDBJ whole genome shotgun (WGS) entry which is preliminary data.</text>
</comment>
<evidence type="ECO:0000256" key="1">
    <source>
        <dbReference type="ARBA" id="ARBA00004173"/>
    </source>
</evidence>
<dbReference type="Pfam" id="PF05057">
    <property type="entry name" value="DUF676"/>
    <property type="match status" value="1"/>
</dbReference>
<evidence type="ECO:0000256" key="7">
    <source>
        <dbReference type="ARBA" id="ARBA00023136"/>
    </source>
</evidence>
<keyword evidence="6" id="KW-0496">Mitochondrion</keyword>
<feature type="compositionally biased region" description="Polar residues" evidence="8">
    <location>
        <begin position="14"/>
        <end position="31"/>
    </location>
</feature>
<gene>
    <name evidence="10" type="ORF">AnigIFM63604_004646</name>
</gene>
<dbReference type="GO" id="GO:0005739">
    <property type="term" value="C:mitochondrion"/>
    <property type="evidence" value="ECO:0007669"/>
    <property type="project" value="UniProtKB-SubCell"/>
</dbReference>
<proteinExistence type="inferred from homology"/>
<dbReference type="InterPro" id="IPR007751">
    <property type="entry name" value="DUF676_lipase-like"/>
</dbReference>
<evidence type="ECO:0000256" key="8">
    <source>
        <dbReference type="SAM" id="MobiDB-lite"/>
    </source>
</evidence>
<organism evidence="10 11">
    <name type="scientific">Aspergillus niger</name>
    <dbReference type="NCBI Taxonomy" id="5061"/>
    <lineage>
        <taxon>Eukaryota</taxon>
        <taxon>Fungi</taxon>
        <taxon>Dikarya</taxon>
        <taxon>Ascomycota</taxon>
        <taxon>Pezizomycotina</taxon>
        <taxon>Eurotiomycetes</taxon>
        <taxon>Eurotiomycetidae</taxon>
        <taxon>Eurotiales</taxon>
        <taxon>Aspergillaceae</taxon>
        <taxon>Aspergillus</taxon>
        <taxon>Aspergillus subgen. Circumdati</taxon>
    </lineage>
</organism>
<evidence type="ECO:0000256" key="2">
    <source>
        <dbReference type="ARBA" id="ARBA00004240"/>
    </source>
</evidence>